<dbReference type="PROSITE" id="PS50181">
    <property type="entry name" value="FBOX"/>
    <property type="match status" value="1"/>
</dbReference>
<dbReference type="Proteomes" id="UP000636709">
    <property type="component" value="Unassembled WGS sequence"/>
</dbReference>
<proteinExistence type="predicted"/>
<feature type="domain" description="F-box" evidence="2">
    <location>
        <begin position="34"/>
        <end position="83"/>
    </location>
</feature>
<evidence type="ECO:0000256" key="1">
    <source>
        <dbReference type="SAM" id="Phobius"/>
    </source>
</evidence>
<comment type="caution">
    <text evidence="3">The sequence shown here is derived from an EMBL/GenBank/DDBJ whole genome shotgun (WGS) entry which is preliminary data.</text>
</comment>
<accession>A0A835ATI2</accession>
<dbReference type="Pfam" id="PF12937">
    <property type="entry name" value="F-box-like"/>
    <property type="match status" value="1"/>
</dbReference>
<keyword evidence="1" id="KW-1133">Transmembrane helix</keyword>
<dbReference type="SUPFAM" id="SSF81383">
    <property type="entry name" value="F-box domain"/>
    <property type="match status" value="1"/>
</dbReference>
<dbReference type="InterPro" id="IPR001810">
    <property type="entry name" value="F-box_dom"/>
</dbReference>
<dbReference type="InterPro" id="IPR036047">
    <property type="entry name" value="F-box-like_dom_sf"/>
</dbReference>
<dbReference type="OrthoDB" id="695243at2759"/>
<evidence type="ECO:0000313" key="3">
    <source>
        <dbReference type="EMBL" id="KAF8675193.1"/>
    </source>
</evidence>
<dbReference type="Gene3D" id="1.20.1280.50">
    <property type="match status" value="1"/>
</dbReference>
<evidence type="ECO:0000313" key="4">
    <source>
        <dbReference type="Proteomes" id="UP000636709"/>
    </source>
</evidence>
<dbReference type="PANTHER" id="PTHR38926">
    <property type="entry name" value="F-BOX DOMAIN CONTAINING PROTEIN, EXPRESSED"/>
    <property type="match status" value="1"/>
</dbReference>
<dbReference type="PANTHER" id="PTHR38926:SF74">
    <property type="entry name" value="OS08G0193600 PROTEIN"/>
    <property type="match status" value="1"/>
</dbReference>
<sequence>MHSSSSPAARGQHKAARRLPLKAFLSLPLQPPAKRDWAELPLDLIVYVLHLLSPVELLLGGAAGVCRSWRRAARDEPALWRYVDTRGYASRCVRSHVTMDALVRAAVRHAAGQCVAFWGDAADDCLVCLLAQQ</sequence>
<keyword evidence="1" id="KW-0812">Transmembrane</keyword>
<name>A0A835ATI2_9POAL</name>
<feature type="transmembrane region" description="Helical" evidence="1">
    <location>
        <begin position="44"/>
        <end position="66"/>
    </location>
</feature>
<protein>
    <recommendedName>
        <fullName evidence="2">F-box domain-containing protein</fullName>
    </recommendedName>
</protein>
<reference evidence="3" key="1">
    <citation type="submission" date="2020-07" db="EMBL/GenBank/DDBJ databases">
        <title>Genome sequence and genetic diversity analysis of an under-domesticated orphan crop, white fonio (Digitaria exilis).</title>
        <authorList>
            <person name="Bennetzen J.L."/>
            <person name="Chen S."/>
            <person name="Ma X."/>
            <person name="Wang X."/>
            <person name="Yssel A.E.J."/>
            <person name="Chaluvadi S.R."/>
            <person name="Johnson M."/>
            <person name="Gangashetty P."/>
            <person name="Hamidou F."/>
            <person name="Sanogo M.D."/>
            <person name="Zwaenepoel A."/>
            <person name="Wallace J."/>
            <person name="Van De Peer Y."/>
            <person name="Van Deynze A."/>
        </authorList>
    </citation>
    <scope>NUCLEOTIDE SEQUENCE</scope>
    <source>
        <tissue evidence="3">Leaves</tissue>
    </source>
</reference>
<dbReference type="AlphaFoldDB" id="A0A835ATI2"/>
<keyword evidence="4" id="KW-1185">Reference proteome</keyword>
<organism evidence="3 4">
    <name type="scientific">Digitaria exilis</name>
    <dbReference type="NCBI Taxonomy" id="1010633"/>
    <lineage>
        <taxon>Eukaryota</taxon>
        <taxon>Viridiplantae</taxon>
        <taxon>Streptophyta</taxon>
        <taxon>Embryophyta</taxon>
        <taxon>Tracheophyta</taxon>
        <taxon>Spermatophyta</taxon>
        <taxon>Magnoliopsida</taxon>
        <taxon>Liliopsida</taxon>
        <taxon>Poales</taxon>
        <taxon>Poaceae</taxon>
        <taxon>PACMAD clade</taxon>
        <taxon>Panicoideae</taxon>
        <taxon>Panicodae</taxon>
        <taxon>Paniceae</taxon>
        <taxon>Anthephorinae</taxon>
        <taxon>Digitaria</taxon>
    </lineage>
</organism>
<keyword evidence="1" id="KW-0472">Membrane</keyword>
<evidence type="ECO:0000259" key="2">
    <source>
        <dbReference type="PROSITE" id="PS50181"/>
    </source>
</evidence>
<gene>
    <name evidence="3" type="ORF">HU200_047858</name>
</gene>
<dbReference type="EMBL" id="JACEFO010002191">
    <property type="protein sequence ID" value="KAF8675193.1"/>
    <property type="molecule type" value="Genomic_DNA"/>
</dbReference>